<dbReference type="Proteomes" id="UP000597762">
    <property type="component" value="Unassembled WGS sequence"/>
</dbReference>
<proteinExistence type="predicted"/>
<keyword evidence="3" id="KW-1185">Reference proteome</keyword>
<feature type="transmembrane region" description="Helical" evidence="1">
    <location>
        <begin position="89"/>
        <end position="111"/>
    </location>
</feature>
<sequence>MLSPFFFLFPMLSSFLLFPTLSPFLLFLMLSPSLLLPLSVFVISSPDFTFLSLSRFPFFLLSMISPFPSSSSPSSEFAFPFFSPHFLCLRFSFSFLSPVSAFAFSSVFAFLSPSASMPLPFLLFPKLFPFFSSSPTPAFAFLLLRSPFFLLPSMHLPFFFYFLLPHFHVFLSIPFSLDKALILYSKSLLATPHPFLNIPSPSLEISSSCTPLSA</sequence>
<evidence type="ECO:0000256" key="1">
    <source>
        <dbReference type="SAM" id="Phobius"/>
    </source>
</evidence>
<reference evidence="2" key="1">
    <citation type="submission" date="2021-01" db="EMBL/GenBank/DDBJ databases">
        <authorList>
            <person name="Li R."/>
            <person name="Bekaert M."/>
        </authorList>
    </citation>
    <scope>NUCLEOTIDE SEQUENCE</scope>
    <source>
        <strain evidence="2">Farmed</strain>
    </source>
</reference>
<dbReference type="AlphaFoldDB" id="A0A812AVP9"/>
<keyword evidence="1" id="KW-1133">Transmembrane helix</keyword>
<gene>
    <name evidence="2" type="ORF">SPHA_6059</name>
</gene>
<comment type="caution">
    <text evidence="2">The sequence shown here is derived from an EMBL/GenBank/DDBJ whole genome shotgun (WGS) entry which is preliminary data.</text>
</comment>
<feature type="transmembrane region" description="Helical" evidence="1">
    <location>
        <begin position="123"/>
        <end position="144"/>
    </location>
</feature>
<keyword evidence="1" id="KW-0472">Membrane</keyword>
<evidence type="ECO:0000313" key="2">
    <source>
        <dbReference type="EMBL" id="CAE1159676.1"/>
    </source>
</evidence>
<feature type="transmembrane region" description="Helical" evidence="1">
    <location>
        <begin position="156"/>
        <end position="177"/>
    </location>
</feature>
<keyword evidence="1" id="KW-0812">Transmembrane</keyword>
<evidence type="ECO:0000313" key="3">
    <source>
        <dbReference type="Proteomes" id="UP000597762"/>
    </source>
</evidence>
<name>A0A812AVP9_ACAPH</name>
<dbReference type="EMBL" id="CAHIKZ030000200">
    <property type="protein sequence ID" value="CAE1159676.1"/>
    <property type="molecule type" value="Genomic_DNA"/>
</dbReference>
<organism evidence="2 3">
    <name type="scientific">Acanthosepion pharaonis</name>
    <name type="common">Pharaoh cuttlefish</name>
    <name type="synonym">Sepia pharaonis</name>
    <dbReference type="NCBI Taxonomy" id="158019"/>
    <lineage>
        <taxon>Eukaryota</taxon>
        <taxon>Metazoa</taxon>
        <taxon>Spiralia</taxon>
        <taxon>Lophotrochozoa</taxon>
        <taxon>Mollusca</taxon>
        <taxon>Cephalopoda</taxon>
        <taxon>Coleoidea</taxon>
        <taxon>Decapodiformes</taxon>
        <taxon>Sepiida</taxon>
        <taxon>Sepiina</taxon>
        <taxon>Sepiidae</taxon>
        <taxon>Acanthosepion</taxon>
    </lineage>
</organism>
<accession>A0A812AVP9</accession>
<protein>
    <submittedName>
        <fullName evidence="2">Uncharacterized protein</fullName>
    </submittedName>
</protein>